<evidence type="ECO:0000256" key="2">
    <source>
        <dbReference type="ARBA" id="ARBA00023015"/>
    </source>
</evidence>
<evidence type="ECO:0000313" key="6">
    <source>
        <dbReference type="EMBL" id="QJQ05446.1"/>
    </source>
</evidence>
<evidence type="ECO:0000256" key="3">
    <source>
        <dbReference type="ARBA" id="ARBA00023125"/>
    </source>
</evidence>
<dbReference type="Pfam" id="PF00126">
    <property type="entry name" value="HTH_1"/>
    <property type="match status" value="1"/>
</dbReference>
<dbReference type="Gene3D" id="1.10.10.10">
    <property type="entry name" value="Winged helix-like DNA-binding domain superfamily/Winged helix DNA-binding domain"/>
    <property type="match status" value="1"/>
</dbReference>
<dbReference type="InterPro" id="IPR036388">
    <property type="entry name" value="WH-like_DNA-bd_sf"/>
</dbReference>
<dbReference type="GO" id="GO:0003700">
    <property type="term" value="F:DNA-binding transcription factor activity"/>
    <property type="evidence" value="ECO:0007669"/>
    <property type="project" value="InterPro"/>
</dbReference>
<evidence type="ECO:0000256" key="4">
    <source>
        <dbReference type="ARBA" id="ARBA00023163"/>
    </source>
</evidence>
<comment type="similarity">
    <text evidence="1">Belongs to the LysR transcriptional regulatory family.</text>
</comment>
<keyword evidence="4" id="KW-0804">Transcription</keyword>
<dbReference type="NCBIfam" id="NF008095">
    <property type="entry name" value="PRK10837.1"/>
    <property type="match status" value="1"/>
</dbReference>
<dbReference type="Gene3D" id="3.40.190.290">
    <property type="match status" value="1"/>
</dbReference>
<evidence type="ECO:0000259" key="5">
    <source>
        <dbReference type="PROSITE" id="PS50931"/>
    </source>
</evidence>
<dbReference type="KEGG" id="upi:EJG51_005825"/>
<evidence type="ECO:0000313" key="7">
    <source>
        <dbReference type="Proteomes" id="UP000274350"/>
    </source>
</evidence>
<evidence type="ECO:0000256" key="1">
    <source>
        <dbReference type="ARBA" id="ARBA00009437"/>
    </source>
</evidence>
<gene>
    <name evidence="6" type="ORF">EJG51_005825</name>
</gene>
<accession>A0A6M4A260</accession>
<dbReference type="EMBL" id="CP051152">
    <property type="protein sequence ID" value="QJQ05446.1"/>
    <property type="molecule type" value="Genomic_DNA"/>
</dbReference>
<proteinExistence type="inferred from homology"/>
<keyword evidence="7" id="KW-1185">Reference proteome</keyword>
<organism evidence="6 7">
    <name type="scientific">Undibacterium piscinae</name>
    <dbReference type="NCBI Taxonomy" id="2495591"/>
    <lineage>
        <taxon>Bacteria</taxon>
        <taxon>Pseudomonadati</taxon>
        <taxon>Pseudomonadota</taxon>
        <taxon>Betaproteobacteria</taxon>
        <taxon>Burkholderiales</taxon>
        <taxon>Oxalobacteraceae</taxon>
        <taxon>Undibacterium</taxon>
    </lineage>
</organism>
<protein>
    <submittedName>
        <fullName evidence="6">LysR family transcriptional regulator</fullName>
    </submittedName>
</protein>
<dbReference type="GO" id="GO:0000976">
    <property type="term" value="F:transcription cis-regulatory region binding"/>
    <property type="evidence" value="ECO:0007669"/>
    <property type="project" value="TreeGrafter"/>
</dbReference>
<sequence length="320" mass="33968">MRLSLRQLQIFLAVCDHGSTAAAAGSVALSQSATSAALNELEHLLSTQLFDRVGKRLVINDNGRLLLPQARQVLDAAASIEQQFSGADAALAVNLRLAASTTIGIYHLPQLLAGFSAQALQAKPRVLIANTSDVATAVANFAADIGFIEGPCDEPDLLVEPWITDELIVVCAPGHALLATRPSRKKTAENLIDLPALSASAWLLREAGSGTRVAVEHALLPHLHTLNCAAELSNSEAIKHAAAAGLGLACLSRVVVADMLALGTLVELHTALPPLQRHFYLVLSKHKILSSRLAHFMQFCRTIQLLMALACPSTAKHSHL</sequence>
<dbReference type="Pfam" id="PF03466">
    <property type="entry name" value="LysR_substrate"/>
    <property type="match status" value="1"/>
</dbReference>
<dbReference type="PROSITE" id="PS50931">
    <property type="entry name" value="HTH_LYSR"/>
    <property type="match status" value="1"/>
</dbReference>
<dbReference type="SUPFAM" id="SSF46785">
    <property type="entry name" value="Winged helix' DNA-binding domain"/>
    <property type="match status" value="1"/>
</dbReference>
<dbReference type="InterPro" id="IPR000847">
    <property type="entry name" value="LysR_HTH_N"/>
</dbReference>
<keyword evidence="2" id="KW-0805">Transcription regulation</keyword>
<dbReference type="InterPro" id="IPR005119">
    <property type="entry name" value="LysR_subst-bd"/>
</dbReference>
<reference evidence="6 7" key="1">
    <citation type="journal article" date="2019" name="Int. J. Syst. Evol. Microbiol.">
        <title>Undibacterium piscinae sp. nov., isolated from Korean shiner intestine.</title>
        <authorList>
            <person name="Lee S.Y."/>
            <person name="Kang W."/>
            <person name="Kim P.S."/>
            <person name="Kim H.S."/>
            <person name="Sung H."/>
            <person name="Shin N.R."/>
            <person name="Whon T.W."/>
            <person name="Yun J.H."/>
            <person name="Lee J.Y."/>
            <person name="Lee J.Y."/>
            <person name="Jung M.J."/>
            <person name="Jeong Y.S."/>
            <person name="Tak E.J."/>
            <person name="Han J.E."/>
            <person name="Hyun D.W."/>
            <person name="Kang M.S."/>
            <person name="Lee K.E."/>
            <person name="Lee B.H."/>
            <person name="Bae J.W."/>
        </authorList>
    </citation>
    <scope>NUCLEOTIDE SEQUENCE [LARGE SCALE GENOMIC DNA]</scope>
    <source>
        <strain evidence="6 7">S11R28</strain>
    </source>
</reference>
<dbReference type="Proteomes" id="UP000274350">
    <property type="component" value="Chromosome"/>
</dbReference>
<dbReference type="AlphaFoldDB" id="A0A6M4A260"/>
<dbReference type="InterPro" id="IPR036390">
    <property type="entry name" value="WH_DNA-bd_sf"/>
</dbReference>
<dbReference type="SUPFAM" id="SSF53850">
    <property type="entry name" value="Periplasmic binding protein-like II"/>
    <property type="match status" value="1"/>
</dbReference>
<dbReference type="PANTHER" id="PTHR30126">
    <property type="entry name" value="HTH-TYPE TRANSCRIPTIONAL REGULATOR"/>
    <property type="match status" value="1"/>
</dbReference>
<feature type="domain" description="HTH lysR-type" evidence="5">
    <location>
        <begin position="3"/>
        <end position="60"/>
    </location>
</feature>
<keyword evidence="3" id="KW-0238">DNA-binding</keyword>
<name>A0A6M4A260_9BURK</name>
<dbReference type="PANTHER" id="PTHR30126:SF94">
    <property type="entry name" value="LYSR FAMILY TRANSCRIPTIONAL REGULATOR"/>
    <property type="match status" value="1"/>
</dbReference>